<protein>
    <submittedName>
        <fullName evidence="2">Alkaline phosphatase</fullName>
    </submittedName>
</protein>
<gene>
    <name evidence="2" type="ORF">SAMN04488023_1653</name>
</gene>
<proteinExistence type="predicted"/>
<dbReference type="STRING" id="390241.SAMN04488023_1653"/>
<feature type="signal peptide" evidence="1">
    <location>
        <begin position="1"/>
        <end position="21"/>
    </location>
</feature>
<dbReference type="RefSeq" id="WP_090889982.1">
    <property type="nucleotide sequence ID" value="NZ_FOGG01000065.1"/>
</dbReference>
<accession>A0A1H9W9Q7</accession>
<reference evidence="2 3" key="1">
    <citation type="submission" date="2016-10" db="EMBL/GenBank/DDBJ databases">
        <authorList>
            <person name="de Groot N.N."/>
        </authorList>
    </citation>
    <scope>NUCLEOTIDE SEQUENCE [LARGE SCALE GENOMIC DNA]</scope>
    <source>
        <strain evidence="2 3">DSM 18610</strain>
    </source>
</reference>
<dbReference type="InterPro" id="IPR017946">
    <property type="entry name" value="PLC-like_Pdiesterase_TIM-brl"/>
</dbReference>
<dbReference type="Proteomes" id="UP000199572">
    <property type="component" value="Unassembled WGS sequence"/>
</dbReference>
<dbReference type="OrthoDB" id="9794455at2"/>
<keyword evidence="1" id="KW-0732">Signal</keyword>
<dbReference type="AlphaFoldDB" id="A0A1H9W9Q7"/>
<evidence type="ECO:0000313" key="3">
    <source>
        <dbReference type="Proteomes" id="UP000199572"/>
    </source>
</evidence>
<evidence type="ECO:0000313" key="2">
    <source>
        <dbReference type="EMBL" id="SES30628.1"/>
    </source>
</evidence>
<dbReference type="GO" id="GO:0006629">
    <property type="term" value="P:lipid metabolic process"/>
    <property type="evidence" value="ECO:0007669"/>
    <property type="project" value="InterPro"/>
</dbReference>
<dbReference type="EMBL" id="FOGG01000065">
    <property type="protein sequence ID" value="SES30628.1"/>
    <property type="molecule type" value="Genomic_DNA"/>
</dbReference>
<keyword evidence="3" id="KW-1185">Reference proteome</keyword>
<dbReference type="SUPFAM" id="SSF51695">
    <property type="entry name" value="PLC-like phosphodiesterases"/>
    <property type="match status" value="1"/>
</dbReference>
<sequence>MYRIFLILLFCSLTCSLSAQIKIHSHNDYTHARPLIQAYAYQVAQVEADIFLIGDSLIVAHSRKDKDLSRTLDRLYLAPLADWFSKDKQRGVKTNYGLTLMIDVKENWSLVYPVLKKEIEKYGDLFDKDRNPDAFQIVISGARPDSTTFHEYPKWLFFDGLPHAKYDKKNLARITMISDNFASYSKWKGVGEIPEADKKELLKVIKAAHLLHKPVRFWGAPDNETTWKLLKSIEVDIINTDKVVEATQYLKY</sequence>
<name>A0A1H9W9Q7_9SPHI</name>
<organism evidence="2 3">
    <name type="scientific">Pedobacter rhizosphaerae</name>
    <dbReference type="NCBI Taxonomy" id="390241"/>
    <lineage>
        <taxon>Bacteria</taxon>
        <taxon>Pseudomonadati</taxon>
        <taxon>Bacteroidota</taxon>
        <taxon>Sphingobacteriia</taxon>
        <taxon>Sphingobacteriales</taxon>
        <taxon>Sphingobacteriaceae</taxon>
        <taxon>Pedobacter</taxon>
    </lineage>
</organism>
<dbReference type="GO" id="GO:0008081">
    <property type="term" value="F:phosphoric diester hydrolase activity"/>
    <property type="evidence" value="ECO:0007669"/>
    <property type="project" value="InterPro"/>
</dbReference>
<evidence type="ECO:0000256" key="1">
    <source>
        <dbReference type="SAM" id="SignalP"/>
    </source>
</evidence>
<feature type="chain" id="PRO_5011577234" evidence="1">
    <location>
        <begin position="22"/>
        <end position="252"/>
    </location>
</feature>